<protein>
    <submittedName>
        <fullName evidence="2">tRNA dimethylallyltransferase</fullName>
    </submittedName>
</protein>
<evidence type="ECO:0000313" key="1">
    <source>
        <dbReference type="Proteomes" id="UP000887564"/>
    </source>
</evidence>
<sequence length="259" mass="30223">MWNRSYTTTILLLRIQRKVNESTLTIFQMMNSMNYRSEVHKNNRYRVQRAVEIYEATGLRKSEHLANQRTTCRSEMGGRLRGLRTEIEQFFDEYVNCLGAYGVAQSIAVKEFLPYLQLDNERRMTAEGDKLFEQGCEALKVHTRQYSRRQRNWVRQRLIRRTETREVPPIIQLDTSDDFFERVVPFGIEKVAEFLSGRNPSDGDNHLSPVERSADISTISVGYEEKANMVRLLDCLHAAVIYRVCVCTVNIGSYHLVQE</sequence>
<reference evidence="2" key="1">
    <citation type="submission" date="2022-11" db="UniProtKB">
        <authorList>
            <consortium name="WormBaseParasite"/>
        </authorList>
    </citation>
    <scope>IDENTIFICATION</scope>
</reference>
<organism evidence="1 2">
    <name type="scientific">Parascaris equorum</name>
    <name type="common">Equine roundworm</name>
    <dbReference type="NCBI Taxonomy" id="6256"/>
    <lineage>
        <taxon>Eukaryota</taxon>
        <taxon>Metazoa</taxon>
        <taxon>Ecdysozoa</taxon>
        <taxon>Nematoda</taxon>
        <taxon>Chromadorea</taxon>
        <taxon>Rhabditida</taxon>
        <taxon>Spirurina</taxon>
        <taxon>Ascaridomorpha</taxon>
        <taxon>Ascaridoidea</taxon>
        <taxon>Ascarididae</taxon>
        <taxon>Parascaris</taxon>
    </lineage>
</organism>
<keyword evidence="1" id="KW-1185">Reference proteome</keyword>
<evidence type="ECO:0000313" key="2">
    <source>
        <dbReference type="WBParaSite" id="PEQ_0000821301-mRNA-1"/>
    </source>
</evidence>
<dbReference type="Pfam" id="PF01715">
    <property type="entry name" value="IPPT"/>
    <property type="match status" value="1"/>
</dbReference>
<dbReference type="WBParaSite" id="PEQ_0000821301-mRNA-1">
    <property type="protein sequence ID" value="PEQ_0000821301-mRNA-1"/>
    <property type="gene ID" value="PEQ_0000821301"/>
</dbReference>
<proteinExistence type="predicted"/>
<dbReference type="AlphaFoldDB" id="A0A914RTP1"/>
<dbReference type="Proteomes" id="UP000887564">
    <property type="component" value="Unplaced"/>
</dbReference>
<accession>A0A914RTP1</accession>
<dbReference type="Gene3D" id="1.10.287.890">
    <property type="entry name" value="Crystal structure of tRNA isopentenylpyrophosphate transferase (bh2366) domain"/>
    <property type="match status" value="1"/>
</dbReference>
<name>A0A914RTP1_PAREQ</name>
<dbReference type="Gene3D" id="1.10.20.140">
    <property type="match status" value="1"/>
</dbReference>